<gene>
    <name evidence="3" type="primary">UVRAG</name>
    <name evidence="3" type="synonym">LOC115154351</name>
</gene>
<dbReference type="Proteomes" id="UP000472277">
    <property type="component" value="Chromosome 19"/>
</dbReference>
<dbReference type="GO" id="GO:0000149">
    <property type="term" value="F:SNARE binding"/>
    <property type="evidence" value="ECO:0007669"/>
    <property type="project" value="TreeGrafter"/>
</dbReference>
<dbReference type="Pfam" id="PF17649">
    <property type="entry name" value="VPS38"/>
    <property type="match status" value="1"/>
</dbReference>
<dbReference type="GO" id="GO:0035493">
    <property type="term" value="P:SNARE complex assembly"/>
    <property type="evidence" value="ECO:0007669"/>
    <property type="project" value="TreeGrafter"/>
</dbReference>
<feature type="region of interest" description="Disordered" evidence="2">
    <location>
        <begin position="472"/>
        <end position="548"/>
    </location>
</feature>
<evidence type="ECO:0000256" key="1">
    <source>
        <dbReference type="ARBA" id="ARBA00023054"/>
    </source>
</evidence>
<dbReference type="PANTHER" id="PTHR15157:SF5">
    <property type="entry name" value="UV RADIATION RESISTANCE-ASSOCIATED GENE PROTEIN"/>
    <property type="match status" value="1"/>
</dbReference>
<dbReference type="GO" id="GO:0034272">
    <property type="term" value="C:phosphatidylinositol 3-kinase complex, class III, type II"/>
    <property type="evidence" value="ECO:0007669"/>
    <property type="project" value="InterPro"/>
</dbReference>
<name>A0A673Z0X5_SALTR</name>
<organism evidence="3 4">
    <name type="scientific">Salmo trutta</name>
    <name type="common">Brown trout</name>
    <dbReference type="NCBI Taxonomy" id="8032"/>
    <lineage>
        <taxon>Eukaryota</taxon>
        <taxon>Metazoa</taxon>
        <taxon>Chordata</taxon>
        <taxon>Craniata</taxon>
        <taxon>Vertebrata</taxon>
        <taxon>Euteleostomi</taxon>
        <taxon>Actinopterygii</taxon>
        <taxon>Neopterygii</taxon>
        <taxon>Teleostei</taxon>
        <taxon>Protacanthopterygii</taxon>
        <taxon>Salmoniformes</taxon>
        <taxon>Salmonidae</taxon>
        <taxon>Salmoninae</taxon>
        <taxon>Salmo</taxon>
    </lineage>
</organism>
<keyword evidence="4" id="KW-1185">Reference proteome</keyword>
<evidence type="ECO:0000313" key="4">
    <source>
        <dbReference type="Proteomes" id="UP000472277"/>
    </source>
</evidence>
<accession>A0A673Z0X5</accession>
<protein>
    <submittedName>
        <fullName evidence="3">UV radiation resistance associated gene</fullName>
    </submittedName>
</protein>
<dbReference type="Ensembl" id="ENSSTUT00000041755.1">
    <property type="protein sequence ID" value="ENSSTUP00000039945.1"/>
    <property type="gene ID" value="ENSSTUG00000016874.1"/>
</dbReference>
<feature type="compositionally biased region" description="Polar residues" evidence="2">
    <location>
        <begin position="506"/>
        <end position="519"/>
    </location>
</feature>
<dbReference type="GO" id="GO:0005768">
    <property type="term" value="C:endosome"/>
    <property type="evidence" value="ECO:0007669"/>
    <property type="project" value="TreeGrafter"/>
</dbReference>
<evidence type="ECO:0000256" key="2">
    <source>
        <dbReference type="SAM" id="MobiDB-lite"/>
    </source>
</evidence>
<proteinExistence type="predicted"/>
<dbReference type="AlphaFoldDB" id="A0A673Z0X5"/>
<keyword evidence="1" id="KW-0175">Coiled coil</keyword>
<dbReference type="PANTHER" id="PTHR15157">
    <property type="entry name" value="UV RADIATION RESISTANCE-ASSOCIATED GENE PROTEIN"/>
    <property type="match status" value="1"/>
</dbReference>
<evidence type="ECO:0000313" key="3">
    <source>
        <dbReference type="Ensembl" id="ENSSTUP00000039945.1"/>
    </source>
</evidence>
<sequence>NFPTAECNWVPLMNSNDFRRLRHLRSIAARNIVNKNGSPLLDTHFTLHLCLEDRISRDFYKSEVIRDSLNPTWRSLDFGMLPDLLDTSVSCFVVKIWGGREEQFTLLIEWKVNLDGLRYTGQQIRSRNPNEIIFGLNDGYYAADFDHKDHSERKKNSLLQVDQSSVRNSYSVFSLLRLHTAQRAIKQTQVTVQKIGKEIEEKLRTTTACTKRKKERECMQLRLGTLRSELERQRKALGRETDLRQKERALLQKKEEAFSTKHRSLEMERESLTEQQKECTANRELFLKSNAQLTFRCRQLLSELSYIYPIDVANQSDYVICGVKLPNSEDFQVKDDGSVAVALGFTAHLVLMISCFLQIPLRYPVIHKGSRSSIKDTITDKLSEKEREFPLYPRGERFQFEYGVYLINKNIAQLRYQHGLSTPDLRQTLPNLKNFLEHGLLVRCDRHHVSSSIPVPTGAKSQLSVSAVSEVGFPTHTSSPDPGSLRKRASSETDKQKYKASPPPSCNTTMAMDQPQNAPEQVEEVAPTSEQHADHTMNGSVVPDEGLGGPATGLMLTMALNPEMCCSVEQAEEIMGTEATGLGLGMGLVDGDRQEDYPCIPVEHAVAVECDEQVLGELDAAGFEEFSRRIYALNENMSSFRRPRKNSEK</sequence>
<reference evidence="3" key="1">
    <citation type="submission" date="2025-08" db="UniProtKB">
        <authorList>
            <consortium name="Ensembl"/>
        </authorList>
    </citation>
    <scope>IDENTIFICATION</scope>
</reference>
<reference evidence="3" key="2">
    <citation type="submission" date="2025-09" db="UniProtKB">
        <authorList>
            <consortium name="Ensembl"/>
        </authorList>
    </citation>
    <scope>IDENTIFICATION</scope>
</reference>
<dbReference type="InterPro" id="IPR040939">
    <property type="entry name" value="Vps38"/>
</dbReference>
<dbReference type="GeneTree" id="ENSGT00390000012877"/>
<dbReference type="GO" id="GO:0000323">
    <property type="term" value="C:lytic vacuole"/>
    <property type="evidence" value="ECO:0007669"/>
    <property type="project" value="TreeGrafter"/>
</dbReference>